<dbReference type="GO" id="GO:0005886">
    <property type="term" value="C:plasma membrane"/>
    <property type="evidence" value="ECO:0007669"/>
    <property type="project" value="UniProtKB-SubCell"/>
</dbReference>
<evidence type="ECO:0000256" key="4">
    <source>
        <dbReference type="ARBA" id="ARBA00022527"/>
    </source>
</evidence>
<evidence type="ECO:0000256" key="13">
    <source>
        <dbReference type="SAM" id="MobiDB-lite"/>
    </source>
</evidence>
<gene>
    <name evidence="15" type="ORF">DEO72_LG1g743</name>
</gene>
<dbReference type="GO" id="GO:0005524">
    <property type="term" value="F:ATP binding"/>
    <property type="evidence" value="ECO:0007669"/>
    <property type="project" value="UniProtKB-UniRule"/>
</dbReference>
<keyword evidence="16" id="KW-1185">Reference proteome</keyword>
<evidence type="ECO:0000256" key="7">
    <source>
        <dbReference type="ARBA" id="ARBA00022777"/>
    </source>
</evidence>
<dbReference type="OrthoDB" id="4062651at2759"/>
<sequence length="388" mass="42741">MSCFPCCKSDTKPTPAGSTSGKVSKGRRTFKSVAAAMSLKTGSSRHRQIDAEIRKFGSVKNDVKVFTYAQLVEATNNFSSESLIGEGGFGNVYKGYIKSVEQTVAVKVLNRDGAQGTREFFAEILMLSMVQHPNLVKLIGYCADDSYRILVYEFMANGSLETHLLDLAEGKEPLEWKTRMKIAEGAAKGLEYLHSSRDTPIIYRDFKSSNILLDENFNAKLSDFGLAKIGPKEGQEQMTSRVMGTFGYCAPEYAATGKLSTKSDIYSFGVVFLEIISGRRVFDTSRATEEQNLIDWAQPLFKDRTKFTLMADPLLKGQFPVKGLFQALAVAAMCLQEEPDTRPYMDDVVTALAHLAVHKVGDQDLAGDSIKCAGHVESFRVSSSSERA</sequence>
<accession>A0A4D6KR34</accession>
<evidence type="ECO:0000259" key="14">
    <source>
        <dbReference type="PROSITE" id="PS50011"/>
    </source>
</evidence>
<proteinExistence type="inferred from homology"/>
<dbReference type="Gene3D" id="3.30.200.20">
    <property type="entry name" value="Phosphorylase Kinase, domain 1"/>
    <property type="match status" value="1"/>
</dbReference>
<dbReference type="SUPFAM" id="SSF56112">
    <property type="entry name" value="Protein kinase-like (PK-like)"/>
    <property type="match status" value="1"/>
</dbReference>
<evidence type="ECO:0000256" key="10">
    <source>
        <dbReference type="ARBA" id="ARBA00023288"/>
    </source>
</evidence>
<keyword evidence="10" id="KW-0449">Lipoprotein</keyword>
<keyword evidence="4 12" id="KW-0723">Serine/threonine-protein kinase</keyword>
<dbReference type="InterPro" id="IPR017441">
    <property type="entry name" value="Protein_kinase_ATP_BS"/>
</dbReference>
<dbReference type="FunFam" id="3.30.200.20:FF:000162">
    <property type="entry name" value="Adenine nucleotide alpha hydrolase-like domain kinase"/>
    <property type="match status" value="1"/>
</dbReference>
<dbReference type="PANTHER" id="PTHR47985:SF90">
    <property type="entry name" value="RECEPTOR SERINE_THREONINE KINASE"/>
    <property type="match status" value="1"/>
</dbReference>
<dbReference type="Gramene" id="Vigun06g163200.1.v1.2">
    <property type="protein sequence ID" value="Vigun06g163200.1.v1.2"/>
    <property type="gene ID" value="Vigun06g163200.v1.2"/>
</dbReference>
<dbReference type="EMBL" id="CP039345">
    <property type="protein sequence ID" value="QCD77121.1"/>
    <property type="molecule type" value="Genomic_DNA"/>
</dbReference>
<comment type="similarity">
    <text evidence="2">Belongs to the protein kinase superfamily. Ser/Thr protein kinase family.</text>
</comment>
<keyword evidence="7 15" id="KW-0418">Kinase</keyword>
<dbReference type="PANTHER" id="PTHR47985">
    <property type="entry name" value="OS07G0668900 PROTEIN"/>
    <property type="match status" value="1"/>
</dbReference>
<evidence type="ECO:0000313" key="16">
    <source>
        <dbReference type="Proteomes" id="UP000501690"/>
    </source>
</evidence>
<evidence type="ECO:0000256" key="3">
    <source>
        <dbReference type="ARBA" id="ARBA00022475"/>
    </source>
</evidence>
<dbReference type="FunFam" id="1.10.510.10:FF:000032">
    <property type="entry name" value="Serine/threonine-protein kinase PBS1"/>
    <property type="match status" value="1"/>
</dbReference>
<keyword evidence="5" id="KW-0808">Transferase</keyword>
<feature type="region of interest" description="Disordered" evidence="13">
    <location>
        <begin position="1"/>
        <end position="24"/>
    </location>
</feature>
<dbReference type="Pfam" id="PF00069">
    <property type="entry name" value="Pkinase"/>
    <property type="match status" value="1"/>
</dbReference>
<dbReference type="PROSITE" id="PS00107">
    <property type="entry name" value="PROTEIN_KINASE_ATP"/>
    <property type="match status" value="1"/>
</dbReference>
<evidence type="ECO:0000256" key="6">
    <source>
        <dbReference type="ARBA" id="ARBA00022741"/>
    </source>
</evidence>
<evidence type="ECO:0000256" key="5">
    <source>
        <dbReference type="ARBA" id="ARBA00022679"/>
    </source>
</evidence>
<organism evidence="15 16">
    <name type="scientific">Vigna unguiculata</name>
    <name type="common">Cowpea</name>
    <dbReference type="NCBI Taxonomy" id="3917"/>
    <lineage>
        <taxon>Eukaryota</taxon>
        <taxon>Viridiplantae</taxon>
        <taxon>Streptophyta</taxon>
        <taxon>Embryophyta</taxon>
        <taxon>Tracheophyta</taxon>
        <taxon>Spermatophyta</taxon>
        <taxon>Magnoliopsida</taxon>
        <taxon>eudicotyledons</taxon>
        <taxon>Gunneridae</taxon>
        <taxon>Pentapetalae</taxon>
        <taxon>rosids</taxon>
        <taxon>fabids</taxon>
        <taxon>Fabales</taxon>
        <taxon>Fabaceae</taxon>
        <taxon>Papilionoideae</taxon>
        <taxon>50 kb inversion clade</taxon>
        <taxon>NPAAA clade</taxon>
        <taxon>indigoferoid/millettioid clade</taxon>
        <taxon>Phaseoleae</taxon>
        <taxon>Vigna</taxon>
    </lineage>
</organism>
<dbReference type="InterPro" id="IPR000719">
    <property type="entry name" value="Prot_kinase_dom"/>
</dbReference>
<dbReference type="Proteomes" id="UP000501690">
    <property type="component" value="Linkage Group LG1"/>
</dbReference>
<dbReference type="AlphaFoldDB" id="A0A4D6KR34"/>
<comment type="subcellular location">
    <subcellularLocation>
        <location evidence="1">Cell membrane</location>
        <topology evidence="1">Lipid-anchor</topology>
    </subcellularLocation>
</comment>
<evidence type="ECO:0000313" key="15">
    <source>
        <dbReference type="EMBL" id="QCD77121.1"/>
    </source>
</evidence>
<dbReference type="InterPro" id="IPR008271">
    <property type="entry name" value="Ser/Thr_kinase_AS"/>
</dbReference>
<dbReference type="PROSITE" id="PS50011">
    <property type="entry name" value="PROTEIN_KINASE_DOM"/>
    <property type="match status" value="1"/>
</dbReference>
<reference evidence="15 16" key="1">
    <citation type="submission" date="2019-04" db="EMBL/GenBank/DDBJ databases">
        <title>An improved genome assembly and genetic linkage map for asparagus bean, Vigna unguiculata ssp. sesquipedialis.</title>
        <authorList>
            <person name="Xia Q."/>
            <person name="Zhang R."/>
            <person name="Dong Y."/>
        </authorList>
    </citation>
    <scope>NUCLEOTIDE SEQUENCE [LARGE SCALE GENOMIC DNA]</scope>
    <source>
        <tissue evidence="15">Leaf</tissue>
    </source>
</reference>
<dbReference type="Gene3D" id="1.10.510.10">
    <property type="entry name" value="Transferase(Phosphotransferase) domain 1"/>
    <property type="match status" value="1"/>
</dbReference>
<keyword evidence="9" id="KW-0472">Membrane</keyword>
<feature type="binding site" evidence="11">
    <location>
        <position position="107"/>
    </location>
    <ligand>
        <name>ATP</name>
        <dbReference type="ChEBI" id="CHEBI:30616"/>
    </ligand>
</feature>
<evidence type="ECO:0000256" key="9">
    <source>
        <dbReference type="ARBA" id="ARBA00023136"/>
    </source>
</evidence>
<name>A0A4D6KR34_VIGUN</name>
<protein>
    <submittedName>
        <fullName evidence="15">Serine/threonine-protein kinase PBS1</fullName>
    </submittedName>
</protein>
<evidence type="ECO:0000256" key="11">
    <source>
        <dbReference type="PROSITE-ProRule" id="PRU10141"/>
    </source>
</evidence>
<keyword evidence="8 11" id="KW-0067">ATP-binding</keyword>
<keyword evidence="6 11" id="KW-0547">Nucleotide-binding</keyword>
<evidence type="ECO:0000256" key="12">
    <source>
        <dbReference type="RuleBase" id="RU000304"/>
    </source>
</evidence>
<evidence type="ECO:0000256" key="2">
    <source>
        <dbReference type="ARBA" id="ARBA00008684"/>
    </source>
</evidence>
<keyword evidence="3" id="KW-1003">Cell membrane</keyword>
<feature type="domain" description="Protein kinase" evidence="14">
    <location>
        <begin position="78"/>
        <end position="357"/>
    </location>
</feature>
<evidence type="ECO:0000256" key="1">
    <source>
        <dbReference type="ARBA" id="ARBA00004193"/>
    </source>
</evidence>
<dbReference type="PROSITE" id="PS00108">
    <property type="entry name" value="PROTEIN_KINASE_ST"/>
    <property type="match status" value="1"/>
</dbReference>
<dbReference type="GO" id="GO:0004674">
    <property type="term" value="F:protein serine/threonine kinase activity"/>
    <property type="evidence" value="ECO:0007669"/>
    <property type="project" value="UniProtKB-KW"/>
</dbReference>
<evidence type="ECO:0000256" key="8">
    <source>
        <dbReference type="ARBA" id="ARBA00022840"/>
    </source>
</evidence>
<dbReference type="InterPro" id="IPR011009">
    <property type="entry name" value="Kinase-like_dom_sf"/>
</dbReference>
<dbReference type="CDD" id="cd14066">
    <property type="entry name" value="STKc_IRAK"/>
    <property type="match status" value="1"/>
</dbReference>